<name>A0AAV4CZH5_9GAST</name>
<accession>A0AAV4CZH5</accession>
<dbReference type="Proteomes" id="UP000735302">
    <property type="component" value="Unassembled WGS sequence"/>
</dbReference>
<dbReference type="EMBL" id="BLXT01007185">
    <property type="protein sequence ID" value="GFO37302.1"/>
    <property type="molecule type" value="Genomic_DNA"/>
</dbReference>
<sequence length="207" mass="23338">MDDRENADSGRPSAHPEWPAAITDTLAVYDITCDLAAWRKRPGCYIVPSSPGLTRVTCQPGPVFTGFANNPLFAVGKSEAKCSQNPRQTLNSEIGSEEEKSYRQKVCFRRQNTQNKAQDFIKLRTVKLKRFKQLGDIQKKKPTNLSGSIKCVWFLFIRPAHNKMISGFLGIGGSLKPCRSQGEFTRHCAKDTRTARMKKKKKQESEQ</sequence>
<evidence type="ECO:0000313" key="2">
    <source>
        <dbReference type="Proteomes" id="UP000735302"/>
    </source>
</evidence>
<keyword evidence="2" id="KW-1185">Reference proteome</keyword>
<gene>
    <name evidence="1" type="ORF">PoB_006380700</name>
</gene>
<proteinExistence type="predicted"/>
<reference evidence="1 2" key="1">
    <citation type="journal article" date="2021" name="Elife">
        <title>Chloroplast acquisition without the gene transfer in kleptoplastic sea slugs, Plakobranchus ocellatus.</title>
        <authorList>
            <person name="Maeda T."/>
            <person name="Takahashi S."/>
            <person name="Yoshida T."/>
            <person name="Shimamura S."/>
            <person name="Takaki Y."/>
            <person name="Nagai Y."/>
            <person name="Toyoda A."/>
            <person name="Suzuki Y."/>
            <person name="Arimoto A."/>
            <person name="Ishii H."/>
            <person name="Satoh N."/>
            <person name="Nishiyama T."/>
            <person name="Hasebe M."/>
            <person name="Maruyama T."/>
            <person name="Minagawa J."/>
            <person name="Obokata J."/>
            <person name="Shigenobu S."/>
        </authorList>
    </citation>
    <scope>NUCLEOTIDE SEQUENCE [LARGE SCALE GENOMIC DNA]</scope>
</reference>
<evidence type="ECO:0000313" key="1">
    <source>
        <dbReference type="EMBL" id="GFO37302.1"/>
    </source>
</evidence>
<protein>
    <submittedName>
        <fullName evidence="1">Uncharacterized protein</fullName>
    </submittedName>
</protein>
<organism evidence="1 2">
    <name type="scientific">Plakobranchus ocellatus</name>
    <dbReference type="NCBI Taxonomy" id="259542"/>
    <lineage>
        <taxon>Eukaryota</taxon>
        <taxon>Metazoa</taxon>
        <taxon>Spiralia</taxon>
        <taxon>Lophotrochozoa</taxon>
        <taxon>Mollusca</taxon>
        <taxon>Gastropoda</taxon>
        <taxon>Heterobranchia</taxon>
        <taxon>Euthyneura</taxon>
        <taxon>Panpulmonata</taxon>
        <taxon>Sacoglossa</taxon>
        <taxon>Placobranchoidea</taxon>
        <taxon>Plakobranchidae</taxon>
        <taxon>Plakobranchus</taxon>
    </lineage>
</organism>
<comment type="caution">
    <text evidence="1">The sequence shown here is derived from an EMBL/GenBank/DDBJ whole genome shotgun (WGS) entry which is preliminary data.</text>
</comment>
<dbReference type="AlphaFoldDB" id="A0AAV4CZH5"/>